<accession>A0ABZ2LXE5</accession>
<evidence type="ECO:0000313" key="10">
    <source>
        <dbReference type="Proteomes" id="UP001370348"/>
    </source>
</evidence>
<evidence type="ECO:0000256" key="7">
    <source>
        <dbReference type="SAM" id="SignalP"/>
    </source>
</evidence>
<evidence type="ECO:0000256" key="3">
    <source>
        <dbReference type="ARBA" id="ARBA00023002"/>
    </source>
</evidence>
<feature type="domain" description="Thioredoxin" evidence="8">
    <location>
        <begin position="93"/>
        <end position="298"/>
    </location>
</feature>
<feature type="chain" id="PRO_5045781611" evidence="7">
    <location>
        <begin position="24"/>
        <end position="334"/>
    </location>
</feature>
<comment type="similarity">
    <text evidence="1">Belongs to the thioredoxin family. DsbA subfamily.</text>
</comment>
<keyword evidence="5" id="KW-0676">Redox-active center</keyword>
<keyword evidence="2 7" id="KW-0732">Signal</keyword>
<dbReference type="InterPro" id="IPR012336">
    <property type="entry name" value="Thioredoxin-like_fold"/>
</dbReference>
<dbReference type="PANTHER" id="PTHR13887">
    <property type="entry name" value="GLUTATHIONE S-TRANSFERASE KAPPA"/>
    <property type="match status" value="1"/>
</dbReference>
<evidence type="ECO:0000313" key="9">
    <source>
        <dbReference type="EMBL" id="WXB15562.1"/>
    </source>
</evidence>
<dbReference type="Proteomes" id="UP001370348">
    <property type="component" value="Chromosome"/>
</dbReference>
<organism evidence="9 10">
    <name type="scientific">Pendulispora albinea</name>
    <dbReference type="NCBI Taxonomy" id="2741071"/>
    <lineage>
        <taxon>Bacteria</taxon>
        <taxon>Pseudomonadati</taxon>
        <taxon>Myxococcota</taxon>
        <taxon>Myxococcia</taxon>
        <taxon>Myxococcales</taxon>
        <taxon>Sorangiineae</taxon>
        <taxon>Pendulisporaceae</taxon>
        <taxon>Pendulispora</taxon>
    </lineage>
</organism>
<evidence type="ECO:0000259" key="8">
    <source>
        <dbReference type="PROSITE" id="PS51352"/>
    </source>
</evidence>
<evidence type="ECO:0000256" key="6">
    <source>
        <dbReference type="SAM" id="MobiDB-lite"/>
    </source>
</evidence>
<feature type="signal peptide" evidence="7">
    <location>
        <begin position="1"/>
        <end position="23"/>
    </location>
</feature>
<evidence type="ECO:0000256" key="4">
    <source>
        <dbReference type="ARBA" id="ARBA00023157"/>
    </source>
</evidence>
<reference evidence="9 10" key="1">
    <citation type="submission" date="2021-12" db="EMBL/GenBank/DDBJ databases">
        <title>Discovery of the Pendulisporaceae a myxobacterial family with distinct sporulation behavior and unique specialized metabolism.</title>
        <authorList>
            <person name="Garcia R."/>
            <person name="Popoff A."/>
            <person name="Bader C.D."/>
            <person name="Loehr J."/>
            <person name="Walesch S."/>
            <person name="Walt C."/>
            <person name="Boldt J."/>
            <person name="Bunk B."/>
            <person name="Haeckl F.J.F.P.J."/>
            <person name="Gunesch A.P."/>
            <person name="Birkelbach J."/>
            <person name="Nuebel U."/>
            <person name="Pietschmann T."/>
            <person name="Bach T."/>
            <person name="Mueller R."/>
        </authorList>
    </citation>
    <scope>NUCLEOTIDE SEQUENCE [LARGE SCALE GENOMIC DNA]</scope>
    <source>
        <strain evidence="9 10">MSr11954</strain>
    </source>
</reference>
<feature type="region of interest" description="Disordered" evidence="6">
    <location>
        <begin position="30"/>
        <end position="56"/>
    </location>
</feature>
<dbReference type="RefSeq" id="WP_394825193.1">
    <property type="nucleotide sequence ID" value="NZ_CP089984.1"/>
</dbReference>
<keyword evidence="10" id="KW-1185">Reference proteome</keyword>
<dbReference type="Gene3D" id="3.40.30.10">
    <property type="entry name" value="Glutaredoxin"/>
    <property type="match status" value="1"/>
</dbReference>
<dbReference type="Pfam" id="PF13462">
    <property type="entry name" value="Thioredoxin_4"/>
    <property type="match status" value="1"/>
</dbReference>
<dbReference type="SUPFAM" id="SSF52833">
    <property type="entry name" value="Thioredoxin-like"/>
    <property type="match status" value="1"/>
</dbReference>
<dbReference type="PANTHER" id="PTHR13887:SF14">
    <property type="entry name" value="DISULFIDE BOND FORMATION PROTEIN D"/>
    <property type="match status" value="1"/>
</dbReference>
<dbReference type="PROSITE" id="PS51352">
    <property type="entry name" value="THIOREDOXIN_2"/>
    <property type="match status" value="1"/>
</dbReference>
<evidence type="ECO:0000256" key="2">
    <source>
        <dbReference type="ARBA" id="ARBA00022729"/>
    </source>
</evidence>
<proteinExistence type="inferred from homology"/>
<gene>
    <name evidence="9" type="ORF">LZC94_48060</name>
</gene>
<feature type="region of interest" description="Disordered" evidence="6">
    <location>
        <begin position="305"/>
        <end position="334"/>
    </location>
</feature>
<keyword evidence="4" id="KW-1015">Disulfide bond</keyword>
<evidence type="ECO:0000256" key="1">
    <source>
        <dbReference type="ARBA" id="ARBA00005791"/>
    </source>
</evidence>
<name>A0ABZ2LXE5_9BACT</name>
<protein>
    <submittedName>
        <fullName evidence="9">DsbA family protein</fullName>
    </submittedName>
</protein>
<feature type="compositionally biased region" description="Low complexity" evidence="6">
    <location>
        <begin position="305"/>
        <end position="324"/>
    </location>
</feature>
<dbReference type="EMBL" id="CP089984">
    <property type="protein sequence ID" value="WXB15562.1"/>
    <property type="molecule type" value="Genomic_DNA"/>
</dbReference>
<evidence type="ECO:0000256" key="5">
    <source>
        <dbReference type="ARBA" id="ARBA00023284"/>
    </source>
</evidence>
<keyword evidence="3" id="KW-0560">Oxidoreductase</keyword>
<dbReference type="InterPro" id="IPR013766">
    <property type="entry name" value="Thioredoxin_domain"/>
</dbReference>
<sequence length="334" mass="35700">MTFAHFKAGLLLVAALGSVMRTAACHGSSASGGAGETAKDPQTPADVNLPGVDTSVLTPREKGEWSTYVNEFLSPCADTPVPIAQCVKEKRACAKCVPAAKFLVKGVRDGQARDQIEKSYKNRFDAANIKNVPIEGSPTRGPESAPVTIVEFADFECPFCAMFAPILDKTVEDNQSRVRFVYKFMPLPGHPHGEIAARAGFAAWKQGKFWEMDKKMFANREHLEQSDLESYAKELGLDVAKFKADAASAAATERLAADKKLADALQVRGTPTIYINGREFDPRTAESGLKDWIATELAMNGIDPKAPAAAASAPDASTATPAGAHSGRAVDAKK</sequence>
<dbReference type="InterPro" id="IPR036249">
    <property type="entry name" value="Thioredoxin-like_sf"/>
</dbReference>